<keyword evidence="2" id="KW-0732">Signal</keyword>
<sequence>MVAQHWLRTALAGVLALAAWPAQAGMEIIGEEGMTTLISEGQLKSMGQGPNDPTHIFDVNEGRVTLVYPAEEVYASGTPEEYCQALKGLQEDMEKRMTEEERRMVEEFKRGLREKTKRNPEVRVEPRGGGGQVAGFGTQHYAVYVDQQLTEEVWLSDEEALMREFGDYQKLMDMTSRISRCISSTMGIAGGSLEEQKAYQELMEKGVELKSVEHTDGVSQTEQVQDIVRRDIPASTFEPPEGFKETSIKEVMLAEQEAQNQGG</sequence>
<name>A0ABV4TX78_9GAMM</name>
<dbReference type="RefSeq" id="WP_373656726.1">
    <property type="nucleotide sequence ID" value="NZ_JBGUAW010000009.1"/>
</dbReference>
<dbReference type="EMBL" id="JBGUAW010000009">
    <property type="protein sequence ID" value="MFA9461939.1"/>
    <property type="molecule type" value="Genomic_DNA"/>
</dbReference>
<dbReference type="InterPro" id="IPR025524">
    <property type="entry name" value="DUF4412"/>
</dbReference>
<feature type="chain" id="PRO_5045768747" evidence="2">
    <location>
        <begin position="25"/>
        <end position="263"/>
    </location>
</feature>
<evidence type="ECO:0000313" key="5">
    <source>
        <dbReference type="Proteomes" id="UP001575181"/>
    </source>
</evidence>
<proteinExistence type="predicted"/>
<organism evidence="4 5">
    <name type="scientific">Thiohalorhabdus methylotrophus</name>
    <dbReference type="NCBI Taxonomy" id="3242694"/>
    <lineage>
        <taxon>Bacteria</taxon>
        <taxon>Pseudomonadati</taxon>
        <taxon>Pseudomonadota</taxon>
        <taxon>Gammaproteobacteria</taxon>
        <taxon>Thiohalorhabdales</taxon>
        <taxon>Thiohalorhabdaceae</taxon>
        <taxon>Thiohalorhabdus</taxon>
    </lineage>
</organism>
<evidence type="ECO:0000256" key="2">
    <source>
        <dbReference type="SAM" id="SignalP"/>
    </source>
</evidence>
<reference evidence="4 5" key="1">
    <citation type="submission" date="2024-08" db="EMBL/GenBank/DDBJ databases">
        <title>Whole-genome sequencing of halo(alkali)philic microorganisms from hypersaline lakes.</title>
        <authorList>
            <person name="Sorokin D.Y."/>
            <person name="Merkel A.Y."/>
            <person name="Messina E."/>
            <person name="Yakimov M."/>
        </authorList>
    </citation>
    <scope>NUCLEOTIDE SEQUENCE [LARGE SCALE GENOMIC DNA]</scope>
    <source>
        <strain evidence="4 5">Cl-TMA</strain>
    </source>
</reference>
<gene>
    <name evidence="4" type="ORF">ACERLL_14030</name>
</gene>
<evidence type="ECO:0000313" key="4">
    <source>
        <dbReference type="EMBL" id="MFA9461939.1"/>
    </source>
</evidence>
<dbReference type="Proteomes" id="UP001575181">
    <property type="component" value="Unassembled WGS sequence"/>
</dbReference>
<feature type="signal peptide" evidence="2">
    <location>
        <begin position="1"/>
        <end position="24"/>
    </location>
</feature>
<feature type="domain" description="DUF4412" evidence="3">
    <location>
        <begin position="116"/>
        <end position="243"/>
    </location>
</feature>
<evidence type="ECO:0000259" key="3">
    <source>
        <dbReference type="Pfam" id="PF14371"/>
    </source>
</evidence>
<protein>
    <submittedName>
        <fullName evidence="4">DUF4412 domain-containing protein</fullName>
    </submittedName>
</protein>
<comment type="caution">
    <text evidence="4">The sequence shown here is derived from an EMBL/GenBank/DDBJ whole genome shotgun (WGS) entry which is preliminary data.</text>
</comment>
<evidence type="ECO:0000256" key="1">
    <source>
        <dbReference type="SAM" id="MobiDB-lite"/>
    </source>
</evidence>
<accession>A0ABV4TX78</accession>
<keyword evidence="5" id="KW-1185">Reference proteome</keyword>
<feature type="region of interest" description="Disordered" evidence="1">
    <location>
        <begin position="214"/>
        <end position="244"/>
    </location>
</feature>
<dbReference type="Pfam" id="PF14371">
    <property type="entry name" value="DUF4412"/>
    <property type="match status" value="1"/>
</dbReference>